<reference evidence="3" key="2">
    <citation type="submission" date="2015-01" db="EMBL/GenBank/DDBJ databases">
        <title>Evolutionary Origins and Diversification of the Mycorrhizal Mutualists.</title>
        <authorList>
            <consortium name="DOE Joint Genome Institute"/>
            <consortium name="Mycorrhizal Genomics Consortium"/>
            <person name="Kohler A."/>
            <person name="Kuo A."/>
            <person name="Nagy L.G."/>
            <person name="Floudas D."/>
            <person name="Copeland A."/>
            <person name="Barry K.W."/>
            <person name="Cichocki N."/>
            <person name="Veneault-Fourrey C."/>
            <person name="LaButti K."/>
            <person name="Lindquist E.A."/>
            <person name="Lipzen A."/>
            <person name="Lundell T."/>
            <person name="Morin E."/>
            <person name="Murat C."/>
            <person name="Riley R."/>
            <person name="Ohm R."/>
            <person name="Sun H."/>
            <person name="Tunlid A."/>
            <person name="Henrissat B."/>
            <person name="Grigoriev I.V."/>
            <person name="Hibbett D.S."/>
            <person name="Martin F."/>
        </authorList>
    </citation>
    <scope>NUCLEOTIDE SEQUENCE [LARGE SCALE GENOMIC DNA]</scope>
    <source>
        <strain evidence="3">ATCC 200175</strain>
    </source>
</reference>
<keyword evidence="1" id="KW-1133">Transmembrane helix</keyword>
<dbReference type="PANTHER" id="PTHR40465">
    <property type="entry name" value="CHROMOSOME 1, WHOLE GENOME SHOTGUN SEQUENCE"/>
    <property type="match status" value="1"/>
</dbReference>
<feature type="transmembrane region" description="Helical" evidence="1">
    <location>
        <begin position="234"/>
        <end position="258"/>
    </location>
</feature>
<evidence type="ECO:0000313" key="3">
    <source>
        <dbReference type="Proteomes" id="UP000053647"/>
    </source>
</evidence>
<dbReference type="Proteomes" id="UP000053647">
    <property type="component" value="Unassembled WGS sequence"/>
</dbReference>
<accession>A0A0C9SN52</accession>
<name>A0A0C9SN52_PAXIN</name>
<dbReference type="HOGENOM" id="CLU_046025_0_0_1"/>
<feature type="transmembrane region" description="Helical" evidence="1">
    <location>
        <begin position="194"/>
        <end position="214"/>
    </location>
</feature>
<dbReference type="EMBL" id="KN819935">
    <property type="protein sequence ID" value="KIJ07319.1"/>
    <property type="molecule type" value="Genomic_DNA"/>
</dbReference>
<dbReference type="PANTHER" id="PTHR40465:SF1">
    <property type="entry name" value="DUF6534 DOMAIN-CONTAINING PROTEIN"/>
    <property type="match status" value="1"/>
</dbReference>
<dbReference type="AlphaFoldDB" id="A0A0C9SN52"/>
<keyword evidence="1" id="KW-0472">Membrane</keyword>
<feature type="transmembrane region" description="Helical" evidence="1">
    <location>
        <begin position="64"/>
        <end position="86"/>
    </location>
</feature>
<dbReference type="OrthoDB" id="2689240at2759"/>
<sequence length="267" mass="29461">MTIALDLCSDVKPVYIGESHRDPVLFIWALGSHYFSPEWILKCKLADLAMSDPAASVPTDYGPLILGGLIAFSLSGCLSMQFAVYWQIFPEEAWPTKLLVVTTWLLDLCHSAFVAVAIWDSLIVSYGDLSKIDVIPWSVGVSALPPVATTIDEVFAAYSGDNSHDNIPSAKVRYWHNEWPTTKDLCLSVHKHKFTVAGPVAILAFIRLVAASVSLAEMIRLKHYSAFVRPFPSWVFTLGLILSAVVDIIITTSLCYSLRSNRSSIAR</sequence>
<evidence type="ECO:0000256" key="1">
    <source>
        <dbReference type="SAM" id="Phobius"/>
    </source>
</evidence>
<feature type="transmembrane region" description="Helical" evidence="1">
    <location>
        <begin position="98"/>
        <end position="119"/>
    </location>
</feature>
<protein>
    <submittedName>
        <fullName evidence="2">Uncharacterized protein</fullName>
    </submittedName>
</protein>
<proteinExistence type="predicted"/>
<keyword evidence="3" id="KW-1185">Reference proteome</keyword>
<keyword evidence="1" id="KW-0812">Transmembrane</keyword>
<organism evidence="2 3">
    <name type="scientific">Paxillus involutus ATCC 200175</name>
    <dbReference type="NCBI Taxonomy" id="664439"/>
    <lineage>
        <taxon>Eukaryota</taxon>
        <taxon>Fungi</taxon>
        <taxon>Dikarya</taxon>
        <taxon>Basidiomycota</taxon>
        <taxon>Agaricomycotina</taxon>
        <taxon>Agaricomycetes</taxon>
        <taxon>Agaricomycetidae</taxon>
        <taxon>Boletales</taxon>
        <taxon>Paxilineae</taxon>
        <taxon>Paxillaceae</taxon>
        <taxon>Paxillus</taxon>
    </lineage>
</organism>
<reference evidence="2 3" key="1">
    <citation type="submission" date="2014-06" db="EMBL/GenBank/DDBJ databases">
        <authorList>
            <consortium name="DOE Joint Genome Institute"/>
            <person name="Kuo A."/>
            <person name="Kohler A."/>
            <person name="Nagy L.G."/>
            <person name="Floudas D."/>
            <person name="Copeland A."/>
            <person name="Barry K.W."/>
            <person name="Cichocki N."/>
            <person name="Veneault-Fourrey C."/>
            <person name="LaButti K."/>
            <person name="Lindquist E.A."/>
            <person name="Lipzen A."/>
            <person name="Lundell T."/>
            <person name="Morin E."/>
            <person name="Murat C."/>
            <person name="Sun H."/>
            <person name="Tunlid A."/>
            <person name="Henrissat B."/>
            <person name="Grigoriev I.V."/>
            <person name="Hibbett D.S."/>
            <person name="Martin F."/>
            <person name="Nordberg H.P."/>
            <person name="Cantor M.N."/>
            <person name="Hua S.X."/>
        </authorList>
    </citation>
    <scope>NUCLEOTIDE SEQUENCE [LARGE SCALE GENOMIC DNA]</scope>
    <source>
        <strain evidence="2 3">ATCC 200175</strain>
    </source>
</reference>
<gene>
    <name evidence="2" type="ORF">PAXINDRAFT_19481</name>
</gene>
<evidence type="ECO:0000313" key="2">
    <source>
        <dbReference type="EMBL" id="KIJ07319.1"/>
    </source>
</evidence>